<evidence type="ECO:0000313" key="9">
    <source>
        <dbReference type="EMBL" id="KAJ7655408.1"/>
    </source>
</evidence>
<dbReference type="PROSITE" id="PS50893">
    <property type="entry name" value="ABC_TRANSPORTER_2"/>
    <property type="match status" value="1"/>
</dbReference>
<evidence type="ECO:0000256" key="5">
    <source>
        <dbReference type="ARBA" id="ARBA00022840"/>
    </source>
</evidence>
<dbReference type="GO" id="GO:0016020">
    <property type="term" value="C:membrane"/>
    <property type="evidence" value="ECO:0007669"/>
    <property type="project" value="UniProtKB-SubCell"/>
</dbReference>
<dbReference type="CDD" id="cd03244">
    <property type="entry name" value="ABCC_MRP_domain2"/>
    <property type="match status" value="1"/>
</dbReference>
<keyword evidence="10" id="KW-1185">Reference proteome</keyword>
<dbReference type="InterPro" id="IPR027417">
    <property type="entry name" value="P-loop_NTPase"/>
</dbReference>
<keyword evidence="7" id="KW-0472">Membrane</keyword>
<sequence length="282" mass="30755">MQARVARILNQVEVQGNSLERIQGYIGIEHEKPATETGKPPAYWSVSGELRVENLSARYSEDGPKVLHKVSFHIKTGERVGFVGRTGSGKSSLTLSLLRCIPTEGSVMYDGLKTSELNLDALRSSITIIPQVPELLNGSLLANLDPFGQYEDAELNYALRAAGFFALQSEMDDGKIMLDSSISTGGSNLSVGQRQIFALARVIVRNSKILILDEATSAIDYKTDSIIQNSLRQELQGDVSLITVAHRLQTIMDADKIMVLDAGHIVEFDSPEDNLYAMAGAN</sequence>
<dbReference type="GO" id="GO:0005524">
    <property type="term" value="F:ATP binding"/>
    <property type="evidence" value="ECO:0007669"/>
    <property type="project" value="UniProtKB-KW"/>
</dbReference>
<dbReference type="EMBL" id="JARKIE010000311">
    <property type="protein sequence ID" value="KAJ7655408.1"/>
    <property type="molecule type" value="Genomic_DNA"/>
</dbReference>
<gene>
    <name evidence="9" type="ORF">B0H17DRAFT_1214046</name>
</gene>
<dbReference type="InterPro" id="IPR003593">
    <property type="entry name" value="AAA+_ATPase"/>
</dbReference>
<dbReference type="SMART" id="SM00382">
    <property type="entry name" value="AAA"/>
    <property type="match status" value="1"/>
</dbReference>
<dbReference type="AlphaFoldDB" id="A0AAD7CNX6"/>
<evidence type="ECO:0000256" key="7">
    <source>
        <dbReference type="ARBA" id="ARBA00023136"/>
    </source>
</evidence>
<dbReference type="PANTHER" id="PTHR24223">
    <property type="entry name" value="ATP-BINDING CASSETTE SUB-FAMILY C"/>
    <property type="match status" value="1"/>
</dbReference>
<evidence type="ECO:0000256" key="2">
    <source>
        <dbReference type="ARBA" id="ARBA00022448"/>
    </source>
</evidence>
<dbReference type="SUPFAM" id="SSF52540">
    <property type="entry name" value="P-loop containing nucleoside triphosphate hydrolases"/>
    <property type="match status" value="1"/>
</dbReference>
<accession>A0AAD7CNX6</accession>
<reference evidence="9" key="1">
    <citation type="submission" date="2023-03" db="EMBL/GenBank/DDBJ databases">
        <title>Massive genome expansion in bonnet fungi (Mycena s.s.) driven by repeated elements and novel gene families across ecological guilds.</title>
        <authorList>
            <consortium name="Lawrence Berkeley National Laboratory"/>
            <person name="Harder C.B."/>
            <person name="Miyauchi S."/>
            <person name="Viragh M."/>
            <person name="Kuo A."/>
            <person name="Thoen E."/>
            <person name="Andreopoulos B."/>
            <person name="Lu D."/>
            <person name="Skrede I."/>
            <person name="Drula E."/>
            <person name="Henrissat B."/>
            <person name="Morin E."/>
            <person name="Kohler A."/>
            <person name="Barry K."/>
            <person name="LaButti K."/>
            <person name="Morin E."/>
            <person name="Salamov A."/>
            <person name="Lipzen A."/>
            <person name="Mereny Z."/>
            <person name="Hegedus B."/>
            <person name="Baldrian P."/>
            <person name="Stursova M."/>
            <person name="Weitz H."/>
            <person name="Taylor A."/>
            <person name="Grigoriev I.V."/>
            <person name="Nagy L.G."/>
            <person name="Martin F."/>
            <person name="Kauserud H."/>
        </authorList>
    </citation>
    <scope>NUCLEOTIDE SEQUENCE</scope>
    <source>
        <strain evidence="9">CBHHK067</strain>
    </source>
</reference>
<evidence type="ECO:0000313" key="10">
    <source>
        <dbReference type="Proteomes" id="UP001221757"/>
    </source>
</evidence>
<feature type="domain" description="ABC transporter" evidence="8">
    <location>
        <begin position="50"/>
        <end position="281"/>
    </location>
</feature>
<protein>
    <submittedName>
        <fullName evidence="9">P-loop containing nucleoside triphosphate hydrolase protein</fullName>
    </submittedName>
</protein>
<dbReference type="Pfam" id="PF00005">
    <property type="entry name" value="ABC_tran"/>
    <property type="match status" value="1"/>
</dbReference>
<dbReference type="GO" id="GO:0016887">
    <property type="term" value="F:ATP hydrolysis activity"/>
    <property type="evidence" value="ECO:0007669"/>
    <property type="project" value="InterPro"/>
</dbReference>
<evidence type="ECO:0000256" key="6">
    <source>
        <dbReference type="ARBA" id="ARBA00022989"/>
    </source>
</evidence>
<comment type="caution">
    <text evidence="9">The sequence shown here is derived from an EMBL/GenBank/DDBJ whole genome shotgun (WGS) entry which is preliminary data.</text>
</comment>
<comment type="subcellular location">
    <subcellularLocation>
        <location evidence="1">Membrane</location>
        <topology evidence="1">Multi-pass membrane protein</topology>
    </subcellularLocation>
</comment>
<dbReference type="Gene3D" id="3.40.50.300">
    <property type="entry name" value="P-loop containing nucleotide triphosphate hydrolases"/>
    <property type="match status" value="1"/>
</dbReference>
<evidence type="ECO:0000259" key="8">
    <source>
        <dbReference type="PROSITE" id="PS50893"/>
    </source>
</evidence>
<keyword evidence="2" id="KW-0813">Transport</keyword>
<dbReference type="PANTHER" id="PTHR24223:SF356">
    <property type="entry name" value="ATP-BINDING CASSETTE TRANSPORTER ABC4"/>
    <property type="match status" value="1"/>
</dbReference>
<dbReference type="InterPro" id="IPR003439">
    <property type="entry name" value="ABC_transporter-like_ATP-bd"/>
</dbReference>
<proteinExistence type="predicted"/>
<keyword evidence="4" id="KW-0547">Nucleotide-binding</keyword>
<evidence type="ECO:0000256" key="1">
    <source>
        <dbReference type="ARBA" id="ARBA00004141"/>
    </source>
</evidence>
<keyword evidence="5" id="KW-0067">ATP-binding</keyword>
<dbReference type="FunFam" id="3.40.50.300:FF:000838">
    <property type="entry name" value="ABC multidrug transporter (Eurofung)"/>
    <property type="match status" value="1"/>
</dbReference>
<keyword evidence="9" id="KW-0378">Hydrolase</keyword>
<dbReference type="GO" id="GO:0042626">
    <property type="term" value="F:ATPase-coupled transmembrane transporter activity"/>
    <property type="evidence" value="ECO:0007669"/>
    <property type="project" value="TreeGrafter"/>
</dbReference>
<evidence type="ECO:0000256" key="3">
    <source>
        <dbReference type="ARBA" id="ARBA00022692"/>
    </source>
</evidence>
<organism evidence="9 10">
    <name type="scientific">Mycena rosella</name>
    <name type="common">Pink bonnet</name>
    <name type="synonym">Agaricus rosellus</name>
    <dbReference type="NCBI Taxonomy" id="1033263"/>
    <lineage>
        <taxon>Eukaryota</taxon>
        <taxon>Fungi</taxon>
        <taxon>Dikarya</taxon>
        <taxon>Basidiomycota</taxon>
        <taxon>Agaricomycotina</taxon>
        <taxon>Agaricomycetes</taxon>
        <taxon>Agaricomycetidae</taxon>
        <taxon>Agaricales</taxon>
        <taxon>Marasmiineae</taxon>
        <taxon>Mycenaceae</taxon>
        <taxon>Mycena</taxon>
    </lineage>
</organism>
<dbReference type="Proteomes" id="UP001221757">
    <property type="component" value="Unassembled WGS sequence"/>
</dbReference>
<keyword evidence="3" id="KW-0812">Transmembrane</keyword>
<keyword evidence="6" id="KW-1133">Transmembrane helix</keyword>
<evidence type="ECO:0000256" key="4">
    <source>
        <dbReference type="ARBA" id="ARBA00022741"/>
    </source>
</evidence>
<dbReference type="InterPro" id="IPR050173">
    <property type="entry name" value="ABC_transporter_C-like"/>
</dbReference>
<name>A0AAD7CNX6_MYCRO</name>